<comment type="caution">
    <text evidence="1">The sequence shown here is derived from an EMBL/GenBank/DDBJ whole genome shotgun (WGS) entry which is preliminary data.</text>
</comment>
<dbReference type="Proteomes" id="UP001214638">
    <property type="component" value="Unassembled WGS sequence"/>
</dbReference>
<gene>
    <name evidence="1" type="ORF">BdWA1_002671</name>
</gene>
<protein>
    <submittedName>
        <fullName evidence="1">Uncharacterized protein</fullName>
    </submittedName>
</protein>
<name>A0AAD9PJN9_9APIC</name>
<dbReference type="GeneID" id="94336968"/>
<evidence type="ECO:0000313" key="2">
    <source>
        <dbReference type="Proteomes" id="UP001214638"/>
    </source>
</evidence>
<dbReference type="EMBL" id="JALLKP010000003">
    <property type="protein sequence ID" value="KAK2196072.1"/>
    <property type="molecule type" value="Genomic_DNA"/>
</dbReference>
<accession>A0AAD9PJN9</accession>
<dbReference type="KEGG" id="bdw:94336968"/>
<dbReference type="AlphaFoldDB" id="A0AAD9PJN9"/>
<reference evidence="1" key="1">
    <citation type="journal article" date="2023" name="Nat. Microbiol.">
        <title>Babesia duncani multi-omics identifies virulence factors and drug targets.</title>
        <authorList>
            <person name="Singh P."/>
            <person name="Lonardi S."/>
            <person name="Liang Q."/>
            <person name="Vydyam P."/>
            <person name="Khabirova E."/>
            <person name="Fang T."/>
            <person name="Gihaz S."/>
            <person name="Thekkiniath J."/>
            <person name="Munshi M."/>
            <person name="Abel S."/>
            <person name="Ciampossin L."/>
            <person name="Batugedara G."/>
            <person name="Gupta M."/>
            <person name="Lu X.M."/>
            <person name="Lenz T."/>
            <person name="Chakravarty S."/>
            <person name="Cornillot E."/>
            <person name="Hu Y."/>
            <person name="Ma W."/>
            <person name="Gonzalez L.M."/>
            <person name="Sanchez S."/>
            <person name="Estrada K."/>
            <person name="Sanchez-Flores A."/>
            <person name="Montero E."/>
            <person name="Harb O.S."/>
            <person name="Le Roch K.G."/>
            <person name="Mamoun C.B."/>
        </authorList>
    </citation>
    <scope>NUCLEOTIDE SEQUENCE</scope>
    <source>
        <strain evidence="1">WA1</strain>
    </source>
</reference>
<keyword evidence="2" id="KW-1185">Reference proteome</keyword>
<proteinExistence type="predicted"/>
<sequence>MVWFCACIHGGPDFYGSEGVEIARAVERDLAMNQIDMSCIEEELMDAKQQKALQQSQELARRQFVDSRVYELMQKRHWCRFKELPVQHVSSFTFYGIFGDFLLGRRWISFKATASDNSIECAIDDKTKCGCYFQNFVSKHTFGSSKGGVYISRQWTRDTQISGGLNYNDWWSLAFSSKTRISDYFWGTFHMNVGPHSLIPSFGGALHKQYGRRHNFEITTIPHFGCKYTHVDKYENIKLYMQLAMSQMDAAALLKLKYTSLPLCNLGMLFKSSVVYGASVEAYCRKLLPLDFAGKFKIESRLLLDNRGLTLVLKLVINNSRINIPIQIVTSESSVFWGCTLVACSAILPTLAIHMFIGDCQFPQDDELVEPTTTIETNDLRHAFYLTFPHSMDDVIPPMENRHVLYFNQGQQIGADASSRVDSGSIEKAQQENEHLVHAASMNFNESNLVIYIALYGSLELVNVDRIVSEYRQGVTSGCGFKDWSEILGLHAKVAKCCNEPLDKVQVINVTNALMSMVCFC</sequence>
<organism evidence="1 2">
    <name type="scientific">Babesia duncani</name>
    <dbReference type="NCBI Taxonomy" id="323732"/>
    <lineage>
        <taxon>Eukaryota</taxon>
        <taxon>Sar</taxon>
        <taxon>Alveolata</taxon>
        <taxon>Apicomplexa</taxon>
        <taxon>Aconoidasida</taxon>
        <taxon>Piroplasmida</taxon>
        <taxon>Babesiidae</taxon>
        <taxon>Babesia</taxon>
    </lineage>
</organism>
<evidence type="ECO:0000313" key="1">
    <source>
        <dbReference type="EMBL" id="KAK2196072.1"/>
    </source>
</evidence>
<dbReference type="RefSeq" id="XP_067802914.1">
    <property type="nucleotide sequence ID" value="XM_067947692.1"/>
</dbReference>